<keyword evidence="2 5" id="KW-0547">Nucleotide-binding</keyword>
<dbReference type="PROSITE" id="PS50011">
    <property type="entry name" value="PROTEIN_KINASE_DOM"/>
    <property type="match status" value="2"/>
</dbReference>
<dbReference type="GO" id="GO:0000407">
    <property type="term" value="C:phagophore assembly site"/>
    <property type="evidence" value="ECO:0007669"/>
    <property type="project" value="TreeGrafter"/>
</dbReference>
<dbReference type="GO" id="GO:0010506">
    <property type="term" value="P:regulation of autophagy"/>
    <property type="evidence" value="ECO:0007669"/>
    <property type="project" value="InterPro"/>
</dbReference>
<feature type="binding site" evidence="5">
    <location>
        <position position="303"/>
    </location>
    <ligand>
        <name>ATP</name>
        <dbReference type="ChEBI" id="CHEBI:30616"/>
    </ligand>
</feature>
<dbReference type="PANTHER" id="PTHR24348:SF22">
    <property type="entry name" value="NON-SPECIFIC SERINE_THREONINE PROTEIN KINASE"/>
    <property type="match status" value="1"/>
</dbReference>
<dbReference type="PANTHER" id="PTHR24348">
    <property type="entry name" value="SERINE/THREONINE-PROTEIN KINASE UNC-51-RELATED"/>
    <property type="match status" value="1"/>
</dbReference>
<dbReference type="GO" id="GO:0005524">
    <property type="term" value="F:ATP binding"/>
    <property type="evidence" value="ECO:0007669"/>
    <property type="project" value="UniProtKB-UniRule"/>
</dbReference>
<dbReference type="Gene3D" id="1.10.510.10">
    <property type="entry name" value="Transferase(Phosphotransferase) domain 1"/>
    <property type="match status" value="3"/>
</dbReference>
<dbReference type="GO" id="GO:0016020">
    <property type="term" value="C:membrane"/>
    <property type="evidence" value="ECO:0007669"/>
    <property type="project" value="TreeGrafter"/>
</dbReference>
<dbReference type="GeneID" id="14891094"/>
<protein>
    <submittedName>
        <fullName evidence="7">Mitogen-activated protein kinase kinase, putative</fullName>
        <ecNumber evidence="7">2.7.11.1</ecNumber>
    </submittedName>
</protein>
<dbReference type="AlphaFoldDB" id="A0A0A1UEH4"/>
<dbReference type="Pfam" id="PF00069">
    <property type="entry name" value="Pkinase"/>
    <property type="match status" value="2"/>
</dbReference>
<feature type="domain" description="Protein kinase" evidence="6">
    <location>
        <begin position="21"/>
        <end position="258"/>
    </location>
</feature>
<dbReference type="InterPro" id="IPR000719">
    <property type="entry name" value="Prot_kinase_dom"/>
</dbReference>
<keyword evidence="8" id="KW-1185">Reference proteome</keyword>
<evidence type="ECO:0000259" key="6">
    <source>
        <dbReference type="PROSITE" id="PS50011"/>
    </source>
</evidence>
<name>A0A0A1UEH4_ENTIV</name>
<proteinExistence type="predicted"/>
<dbReference type="GO" id="GO:0005776">
    <property type="term" value="C:autophagosome"/>
    <property type="evidence" value="ECO:0007669"/>
    <property type="project" value="TreeGrafter"/>
</dbReference>
<keyword evidence="1 7" id="KW-0808">Transferase</keyword>
<evidence type="ECO:0000313" key="7">
    <source>
        <dbReference type="EMBL" id="ELP92196.1"/>
    </source>
</evidence>
<dbReference type="PROSITE" id="PS00107">
    <property type="entry name" value="PROTEIN_KINASE_ATP"/>
    <property type="match status" value="1"/>
</dbReference>
<sequence>MSINRAVRRMPNGDLCQFMIYRIQTDLNNSSLNTALQARAEILKVNQMHIYNEKTKISKIPTLREKDHPYVIKCCGGFFASPYNNLEFWIVCEYSTNTTLLSYMNKNEPFFSDEVLTISYALVKILNYCYIEFRAPYIHLIPQNIFLGRNPTSPFPQAKISPYAFMPHRGHDEADAQPFISNDFRAGVRAEIVSVWSFGVILYRMITGVVPRVDENCVILESELKAVDHLEAANLIRQCVNAPFHRPSLEALRRHPFIQECHLHTKLPKIEPNFEVLTVIGKGQFGSVVHAVDKRIGINVAIKESFGTQLAYLQKDARTMRACHCPQLVEYYGYFQLSYSLSASFNSTFGGVSDTHGYLVMELCSGGNLEEYLMRYPGSLPSNYIRSFLRDISLGLRYLHFVKGLVHRDLKPENILLCPFQPNEIPQVKITDYGFSRAILDDKLASEKGSLLFEAPEIMRHEVYSSKSDLYSLGIILYHLCTKAWPFGCQKDSFFEGMTLRKSVQFPPSVFIEEYLKDLMCKLITHEESQRIGWKEYFVHPYVQICLYDKEDTKMSYNKHEMYCFN</sequence>
<dbReference type="GO" id="GO:0004674">
    <property type="term" value="F:protein serine/threonine kinase activity"/>
    <property type="evidence" value="ECO:0007669"/>
    <property type="project" value="UniProtKB-EC"/>
</dbReference>
<dbReference type="InterPro" id="IPR017441">
    <property type="entry name" value="Protein_kinase_ATP_BS"/>
</dbReference>
<evidence type="ECO:0000313" key="8">
    <source>
        <dbReference type="Proteomes" id="UP000014680"/>
    </source>
</evidence>
<keyword evidence="4 5" id="KW-0067">ATP-binding</keyword>
<dbReference type="GO" id="GO:0000045">
    <property type="term" value="P:autophagosome assembly"/>
    <property type="evidence" value="ECO:0007669"/>
    <property type="project" value="TreeGrafter"/>
</dbReference>
<evidence type="ECO:0000256" key="3">
    <source>
        <dbReference type="ARBA" id="ARBA00022777"/>
    </source>
</evidence>
<dbReference type="OrthoDB" id="346907at2759"/>
<dbReference type="InterPro" id="IPR011009">
    <property type="entry name" value="Kinase-like_dom_sf"/>
</dbReference>
<dbReference type="EC" id="2.7.11.1" evidence="7"/>
<dbReference type="SUPFAM" id="SSF56112">
    <property type="entry name" value="Protein kinase-like (PK-like)"/>
    <property type="match status" value="2"/>
</dbReference>
<dbReference type="KEGG" id="eiv:EIN_381730"/>
<evidence type="ECO:0000256" key="5">
    <source>
        <dbReference type="PROSITE-ProRule" id="PRU10141"/>
    </source>
</evidence>
<dbReference type="CDD" id="cd00180">
    <property type="entry name" value="PKc"/>
    <property type="match status" value="1"/>
</dbReference>
<dbReference type="PROSITE" id="PS00108">
    <property type="entry name" value="PROTEIN_KINASE_ST"/>
    <property type="match status" value="1"/>
</dbReference>
<dbReference type="OMA" id="WIVCEYS"/>
<gene>
    <name evidence="7" type="ORF">EIN_381730</name>
</gene>
<evidence type="ECO:0000256" key="4">
    <source>
        <dbReference type="ARBA" id="ARBA00022840"/>
    </source>
</evidence>
<organism evidence="7 8">
    <name type="scientific">Entamoeba invadens IP1</name>
    <dbReference type="NCBI Taxonomy" id="370355"/>
    <lineage>
        <taxon>Eukaryota</taxon>
        <taxon>Amoebozoa</taxon>
        <taxon>Evosea</taxon>
        <taxon>Archamoebae</taxon>
        <taxon>Mastigamoebida</taxon>
        <taxon>Entamoebidae</taxon>
        <taxon>Entamoeba</taxon>
    </lineage>
</organism>
<dbReference type="GO" id="GO:0005829">
    <property type="term" value="C:cytosol"/>
    <property type="evidence" value="ECO:0007669"/>
    <property type="project" value="TreeGrafter"/>
</dbReference>
<accession>A0A0A1UEH4</accession>
<dbReference type="Proteomes" id="UP000014680">
    <property type="component" value="Unassembled WGS sequence"/>
</dbReference>
<dbReference type="InterPro" id="IPR008271">
    <property type="entry name" value="Ser/Thr_kinase_AS"/>
</dbReference>
<reference evidence="7 8" key="1">
    <citation type="submission" date="2012-10" db="EMBL/GenBank/DDBJ databases">
        <authorList>
            <person name="Zafar N."/>
            <person name="Inman J."/>
            <person name="Hall N."/>
            <person name="Lorenzi H."/>
            <person name="Caler E."/>
        </authorList>
    </citation>
    <scope>NUCLEOTIDE SEQUENCE [LARGE SCALE GENOMIC DNA]</scope>
    <source>
        <strain evidence="7 8">IP1</strain>
    </source>
</reference>
<dbReference type="SMART" id="SM00220">
    <property type="entry name" value="S_TKc"/>
    <property type="match status" value="1"/>
</dbReference>
<dbReference type="RefSeq" id="XP_004258967.1">
    <property type="nucleotide sequence ID" value="XM_004258919.1"/>
</dbReference>
<evidence type="ECO:0000256" key="1">
    <source>
        <dbReference type="ARBA" id="ARBA00022679"/>
    </source>
</evidence>
<keyword evidence="3 7" id="KW-0418">Kinase</keyword>
<feature type="domain" description="Protein kinase" evidence="6">
    <location>
        <begin position="274"/>
        <end position="543"/>
    </location>
</feature>
<dbReference type="InterPro" id="IPR045269">
    <property type="entry name" value="Atg1-like"/>
</dbReference>
<dbReference type="VEuPathDB" id="AmoebaDB:EIN_381730"/>
<dbReference type="EMBL" id="KB206395">
    <property type="protein sequence ID" value="ELP92196.1"/>
    <property type="molecule type" value="Genomic_DNA"/>
</dbReference>
<evidence type="ECO:0000256" key="2">
    <source>
        <dbReference type="ARBA" id="ARBA00022741"/>
    </source>
</evidence>